<keyword evidence="1" id="KW-0812">Transmembrane</keyword>
<evidence type="ECO:0000313" key="2">
    <source>
        <dbReference type="EMBL" id="MED6184446.1"/>
    </source>
</evidence>
<keyword evidence="1" id="KW-1133">Transmembrane helix</keyword>
<name>A0ABU6WGH5_9FABA</name>
<reference evidence="2 3" key="1">
    <citation type="journal article" date="2023" name="Plants (Basel)">
        <title>Bridging the Gap: Combining Genomics and Transcriptomics Approaches to Understand Stylosanthes scabra, an Orphan Legume from the Brazilian Caatinga.</title>
        <authorList>
            <person name="Ferreira-Neto J.R.C."/>
            <person name="da Silva M.D."/>
            <person name="Binneck E."/>
            <person name="de Melo N.F."/>
            <person name="da Silva R.H."/>
            <person name="de Melo A.L.T.M."/>
            <person name="Pandolfi V."/>
            <person name="Bustamante F.O."/>
            <person name="Brasileiro-Vidal A.C."/>
            <person name="Benko-Iseppon A.M."/>
        </authorList>
    </citation>
    <scope>NUCLEOTIDE SEQUENCE [LARGE SCALE GENOMIC DNA]</scope>
    <source>
        <tissue evidence="2">Leaves</tissue>
    </source>
</reference>
<gene>
    <name evidence="2" type="ORF">PIB30_047510</name>
</gene>
<sequence length="127" mass="14024">MPRHKKLAPGLPTPRRGCLALGHQFWRLCMTLGVLLTQFWSATPGRWFWHLGVKTGRLASADGCLGAGLGAWVLFLGAWASSSAAATFPGLFQTQINCQPYTFIYQIEAPDVSFLMQLESDDLEYCS</sequence>
<accession>A0ABU6WGH5</accession>
<feature type="transmembrane region" description="Helical" evidence="1">
    <location>
        <begin position="25"/>
        <end position="49"/>
    </location>
</feature>
<dbReference type="EMBL" id="JASCZI010181547">
    <property type="protein sequence ID" value="MED6184446.1"/>
    <property type="molecule type" value="Genomic_DNA"/>
</dbReference>
<evidence type="ECO:0000313" key="3">
    <source>
        <dbReference type="Proteomes" id="UP001341840"/>
    </source>
</evidence>
<keyword evidence="3" id="KW-1185">Reference proteome</keyword>
<comment type="caution">
    <text evidence="2">The sequence shown here is derived from an EMBL/GenBank/DDBJ whole genome shotgun (WGS) entry which is preliminary data.</text>
</comment>
<feature type="transmembrane region" description="Helical" evidence="1">
    <location>
        <begin position="69"/>
        <end position="92"/>
    </location>
</feature>
<keyword evidence="1" id="KW-0472">Membrane</keyword>
<dbReference type="Proteomes" id="UP001341840">
    <property type="component" value="Unassembled WGS sequence"/>
</dbReference>
<organism evidence="2 3">
    <name type="scientific">Stylosanthes scabra</name>
    <dbReference type="NCBI Taxonomy" id="79078"/>
    <lineage>
        <taxon>Eukaryota</taxon>
        <taxon>Viridiplantae</taxon>
        <taxon>Streptophyta</taxon>
        <taxon>Embryophyta</taxon>
        <taxon>Tracheophyta</taxon>
        <taxon>Spermatophyta</taxon>
        <taxon>Magnoliopsida</taxon>
        <taxon>eudicotyledons</taxon>
        <taxon>Gunneridae</taxon>
        <taxon>Pentapetalae</taxon>
        <taxon>rosids</taxon>
        <taxon>fabids</taxon>
        <taxon>Fabales</taxon>
        <taxon>Fabaceae</taxon>
        <taxon>Papilionoideae</taxon>
        <taxon>50 kb inversion clade</taxon>
        <taxon>dalbergioids sensu lato</taxon>
        <taxon>Dalbergieae</taxon>
        <taxon>Pterocarpus clade</taxon>
        <taxon>Stylosanthes</taxon>
    </lineage>
</organism>
<protein>
    <submittedName>
        <fullName evidence="2">Uncharacterized protein</fullName>
    </submittedName>
</protein>
<proteinExistence type="predicted"/>
<evidence type="ECO:0000256" key="1">
    <source>
        <dbReference type="SAM" id="Phobius"/>
    </source>
</evidence>